<organism evidence="2 3">
    <name type="scientific">Datura stramonium</name>
    <name type="common">Jimsonweed</name>
    <name type="synonym">Common thornapple</name>
    <dbReference type="NCBI Taxonomy" id="4076"/>
    <lineage>
        <taxon>Eukaryota</taxon>
        <taxon>Viridiplantae</taxon>
        <taxon>Streptophyta</taxon>
        <taxon>Embryophyta</taxon>
        <taxon>Tracheophyta</taxon>
        <taxon>Spermatophyta</taxon>
        <taxon>Magnoliopsida</taxon>
        <taxon>eudicotyledons</taxon>
        <taxon>Gunneridae</taxon>
        <taxon>Pentapetalae</taxon>
        <taxon>asterids</taxon>
        <taxon>lamiids</taxon>
        <taxon>Solanales</taxon>
        <taxon>Solanaceae</taxon>
        <taxon>Solanoideae</taxon>
        <taxon>Datureae</taxon>
        <taxon>Datura</taxon>
    </lineage>
</organism>
<sequence>MKACHPASTATADDPPRQRDRCSGLTCTAVELERQFGRSNEVQESCGRLEFLDWSGVLTPASVFFFPDEAGSYLSSIQIELLYLSRLDLGRVMVGKFL</sequence>
<gene>
    <name evidence="2" type="ORF">HAX54_020272</name>
</gene>
<dbReference type="EMBL" id="JACEIK010002448">
    <property type="protein sequence ID" value="MCD9561266.1"/>
    <property type="molecule type" value="Genomic_DNA"/>
</dbReference>
<evidence type="ECO:0000313" key="2">
    <source>
        <dbReference type="EMBL" id="MCD9561266.1"/>
    </source>
</evidence>
<feature type="region of interest" description="Disordered" evidence="1">
    <location>
        <begin position="1"/>
        <end position="21"/>
    </location>
</feature>
<accession>A0ABS8UTP1</accession>
<protein>
    <submittedName>
        <fullName evidence="2">Uncharacterized protein</fullName>
    </submittedName>
</protein>
<keyword evidence="3" id="KW-1185">Reference proteome</keyword>
<name>A0ABS8UTP1_DATST</name>
<evidence type="ECO:0000313" key="3">
    <source>
        <dbReference type="Proteomes" id="UP000823775"/>
    </source>
</evidence>
<proteinExistence type="predicted"/>
<dbReference type="Proteomes" id="UP000823775">
    <property type="component" value="Unassembled WGS sequence"/>
</dbReference>
<reference evidence="2 3" key="1">
    <citation type="journal article" date="2021" name="BMC Genomics">
        <title>Datura genome reveals duplications of psychoactive alkaloid biosynthetic genes and high mutation rate following tissue culture.</title>
        <authorList>
            <person name="Rajewski A."/>
            <person name="Carter-House D."/>
            <person name="Stajich J."/>
            <person name="Litt A."/>
        </authorList>
    </citation>
    <scope>NUCLEOTIDE SEQUENCE [LARGE SCALE GENOMIC DNA]</scope>
    <source>
        <strain evidence="2">AR-01</strain>
    </source>
</reference>
<comment type="caution">
    <text evidence="2">The sequence shown here is derived from an EMBL/GenBank/DDBJ whole genome shotgun (WGS) entry which is preliminary data.</text>
</comment>
<evidence type="ECO:0000256" key="1">
    <source>
        <dbReference type="SAM" id="MobiDB-lite"/>
    </source>
</evidence>